<keyword evidence="2" id="KW-0472">Membrane</keyword>
<organism evidence="3 4">
    <name type="scientific">Apatococcus fuscideae</name>
    <dbReference type="NCBI Taxonomy" id="2026836"/>
    <lineage>
        <taxon>Eukaryota</taxon>
        <taxon>Viridiplantae</taxon>
        <taxon>Chlorophyta</taxon>
        <taxon>core chlorophytes</taxon>
        <taxon>Trebouxiophyceae</taxon>
        <taxon>Chlorellales</taxon>
        <taxon>Chlorellaceae</taxon>
        <taxon>Apatococcus</taxon>
    </lineage>
</organism>
<gene>
    <name evidence="3" type="ORF">WJX84_000229</name>
</gene>
<evidence type="ECO:0000256" key="2">
    <source>
        <dbReference type="SAM" id="Phobius"/>
    </source>
</evidence>
<feature type="transmembrane region" description="Helical" evidence="2">
    <location>
        <begin position="16"/>
        <end position="35"/>
    </location>
</feature>
<evidence type="ECO:0008006" key="5">
    <source>
        <dbReference type="Google" id="ProtNLM"/>
    </source>
</evidence>
<keyword evidence="4" id="KW-1185">Reference proteome</keyword>
<keyword evidence="2" id="KW-1133">Transmembrane helix</keyword>
<protein>
    <recommendedName>
        <fullName evidence="5">Copper transporter</fullName>
    </recommendedName>
</protein>
<name>A0AAW1RRV6_9CHLO</name>
<evidence type="ECO:0000313" key="3">
    <source>
        <dbReference type="EMBL" id="KAK9836248.1"/>
    </source>
</evidence>
<evidence type="ECO:0000313" key="4">
    <source>
        <dbReference type="Proteomes" id="UP001485043"/>
    </source>
</evidence>
<dbReference type="EMBL" id="JALJOV010002014">
    <property type="protein sequence ID" value="KAK9836248.1"/>
    <property type="molecule type" value="Genomic_DNA"/>
</dbReference>
<dbReference type="AlphaFoldDB" id="A0AAW1RRV6"/>
<comment type="caution">
    <text evidence="3">The sequence shown here is derived from an EMBL/GenBank/DDBJ whole genome shotgun (WGS) entry which is preliminary data.</text>
</comment>
<feature type="transmembrane region" description="Helical" evidence="2">
    <location>
        <begin position="41"/>
        <end position="61"/>
    </location>
</feature>
<feature type="compositionally biased region" description="Pro residues" evidence="1">
    <location>
        <begin position="105"/>
        <end position="117"/>
    </location>
</feature>
<reference evidence="3 4" key="1">
    <citation type="journal article" date="2024" name="Nat. Commun.">
        <title>Phylogenomics reveals the evolutionary origins of lichenization in chlorophyte algae.</title>
        <authorList>
            <person name="Puginier C."/>
            <person name="Libourel C."/>
            <person name="Otte J."/>
            <person name="Skaloud P."/>
            <person name="Haon M."/>
            <person name="Grisel S."/>
            <person name="Petersen M."/>
            <person name="Berrin J.G."/>
            <person name="Delaux P.M."/>
            <person name="Dal Grande F."/>
            <person name="Keller J."/>
        </authorList>
    </citation>
    <scope>NUCLEOTIDE SEQUENCE [LARGE SCALE GENOMIC DNA]</scope>
    <source>
        <strain evidence="3 4">SAG 2523</strain>
    </source>
</reference>
<evidence type="ECO:0000256" key="1">
    <source>
        <dbReference type="SAM" id="MobiDB-lite"/>
    </source>
</evidence>
<feature type="compositionally biased region" description="Low complexity" evidence="1">
    <location>
        <begin position="81"/>
        <end position="102"/>
    </location>
</feature>
<accession>A0AAW1RRV6</accession>
<dbReference type="Proteomes" id="UP001485043">
    <property type="component" value="Unassembled WGS sequence"/>
</dbReference>
<sequence>MLHGSYVDTMPSSADVIFDCIRVTWVAMIICILFFDMELATALWTGLVVGIAYTLFVRAMYRSQLAALQREQAREQERRNAVAAAAAASPTGPASPAEGASPLENHPPAPPPVANAV</sequence>
<proteinExistence type="predicted"/>
<feature type="region of interest" description="Disordered" evidence="1">
    <location>
        <begin position="77"/>
        <end position="117"/>
    </location>
</feature>
<keyword evidence="2" id="KW-0812">Transmembrane</keyword>